<proteinExistence type="inferred from homology"/>
<evidence type="ECO:0000256" key="1">
    <source>
        <dbReference type="ARBA" id="ARBA00007215"/>
    </source>
</evidence>
<dbReference type="SUPFAM" id="SSF48403">
    <property type="entry name" value="Ankyrin repeat"/>
    <property type="match status" value="1"/>
</dbReference>
<feature type="repeat" description="ANK" evidence="4">
    <location>
        <begin position="63"/>
        <end position="84"/>
    </location>
</feature>
<sequence>MDVSLFETTISGYNKIMLHDHQEIARNDDIKRLYTAALLGNAGELTQLLNENIDLLEDVLLTRADTPLHIAARLGHLNFVRTILIHKPSLAWELDQNGFTAMNLASENGHITIVKELLACDPLLYKLKDRDGKTLLHCAAIHGRREILHELLTNFVDCVGQVTARGETALHLALKNNQEEAFSMLMDWIKQTHNQRLLYWKDKSGNTVLNLVQSKNMYEVELENPNVMRKFITFFSSLLQGVAESNDINCQFHLQQISVFHGLTRPTITIQSYLERIFKYANCSPSCYIVAYVYLDRFAQKQPSLPINSFNVHRLLITSVMVAAKFMDDIYYNNAYYAKVGGISIAEMNFLEVDFLFGLGFNLNVTTKTFHTYCSYLHKEMMLLQPPVNIDNGRSSLKQLQYLCFDEDETSHHKQQQQLAV</sequence>
<accession>A0AA39S6C3</accession>
<reference evidence="5" key="1">
    <citation type="journal article" date="2022" name="Plant J.">
        <title>Strategies of tolerance reflected in two North American maple genomes.</title>
        <authorList>
            <person name="McEvoy S.L."/>
            <person name="Sezen U.U."/>
            <person name="Trouern-Trend A."/>
            <person name="McMahon S.M."/>
            <person name="Schaberg P.G."/>
            <person name="Yang J."/>
            <person name="Wegrzyn J.L."/>
            <person name="Swenson N.G."/>
        </authorList>
    </citation>
    <scope>NUCLEOTIDE SEQUENCE</scope>
    <source>
        <strain evidence="5">NS2018</strain>
    </source>
</reference>
<evidence type="ECO:0000256" key="4">
    <source>
        <dbReference type="PROSITE-ProRule" id="PRU00023"/>
    </source>
</evidence>
<gene>
    <name evidence="5" type="ORF">LWI29_035258</name>
</gene>
<reference evidence="5" key="2">
    <citation type="submission" date="2023-06" db="EMBL/GenBank/DDBJ databases">
        <authorList>
            <person name="Swenson N.G."/>
            <person name="Wegrzyn J.L."/>
            <person name="Mcevoy S.L."/>
        </authorList>
    </citation>
    <scope>NUCLEOTIDE SEQUENCE</scope>
    <source>
        <strain evidence="5">NS2018</strain>
        <tissue evidence="5">Leaf</tissue>
    </source>
</reference>
<comment type="caution">
    <text evidence="5">The sequence shown here is derived from an EMBL/GenBank/DDBJ whole genome shotgun (WGS) entry which is preliminary data.</text>
</comment>
<evidence type="ECO:0000256" key="3">
    <source>
        <dbReference type="ARBA" id="ARBA00023306"/>
    </source>
</evidence>
<comment type="similarity">
    <text evidence="1">Belongs to the cyclin family. Cyclin U/P subfamily.</text>
</comment>
<dbReference type="Gene3D" id="1.10.472.10">
    <property type="entry name" value="Cyclin-like"/>
    <property type="match status" value="1"/>
</dbReference>
<dbReference type="GO" id="GO:0019901">
    <property type="term" value="F:protein kinase binding"/>
    <property type="evidence" value="ECO:0007669"/>
    <property type="project" value="InterPro"/>
</dbReference>
<keyword evidence="4" id="KW-0040">ANK repeat</keyword>
<dbReference type="Proteomes" id="UP001168877">
    <property type="component" value="Unassembled WGS sequence"/>
</dbReference>
<protein>
    <submittedName>
        <fullName evidence="5">Uncharacterized protein</fullName>
    </submittedName>
</protein>
<name>A0AA39S6C3_ACESA</name>
<dbReference type="Pfam" id="PF08613">
    <property type="entry name" value="Cyclin"/>
    <property type="match status" value="1"/>
</dbReference>
<keyword evidence="6" id="KW-1185">Reference proteome</keyword>
<dbReference type="Pfam" id="PF12796">
    <property type="entry name" value="Ank_2"/>
    <property type="match status" value="2"/>
</dbReference>
<dbReference type="CDD" id="cd20604">
    <property type="entry name" value="CYCLIN_AtCycU-like"/>
    <property type="match status" value="1"/>
</dbReference>
<dbReference type="InterPro" id="IPR002110">
    <property type="entry name" value="Ankyrin_rpt"/>
</dbReference>
<dbReference type="SUPFAM" id="SSF47954">
    <property type="entry name" value="Cyclin-like"/>
    <property type="match status" value="1"/>
</dbReference>
<dbReference type="PROSITE" id="PS50088">
    <property type="entry name" value="ANK_REPEAT"/>
    <property type="match status" value="1"/>
</dbReference>
<keyword evidence="3" id="KW-0131">Cell cycle</keyword>
<dbReference type="PANTHER" id="PTHR15615">
    <property type="match status" value="1"/>
</dbReference>
<keyword evidence="2" id="KW-0132">Cell division</keyword>
<dbReference type="SMART" id="SM00248">
    <property type="entry name" value="ANK"/>
    <property type="match status" value="4"/>
</dbReference>
<dbReference type="PROSITE" id="PS50297">
    <property type="entry name" value="ANK_REP_REGION"/>
    <property type="match status" value="1"/>
</dbReference>
<dbReference type="InterPro" id="IPR036770">
    <property type="entry name" value="Ankyrin_rpt-contain_sf"/>
</dbReference>
<dbReference type="EMBL" id="JAUESC010000384">
    <property type="protein sequence ID" value="KAK0583259.1"/>
    <property type="molecule type" value="Genomic_DNA"/>
</dbReference>
<evidence type="ECO:0000313" key="5">
    <source>
        <dbReference type="EMBL" id="KAK0583259.1"/>
    </source>
</evidence>
<dbReference type="GO" id="GO:0051301">
    <property type="term" value="P:cell division"/>
    <property type="evidence" value="ECO:0007669"/>
    <property type="project" value="UniProtKB-KW"/>
</dbReference>
<organism evidence="5 6">
    <name type="scientific">Acer saccharum</name>
    <name type="common">Sugar maple</name>
    <dbReference type="NCBI Taxonomy" id="4024"/>
    <lineage>
        <taxon>Eukaryota</taxon>
        <taxon>Viridiplantae</taxon>
        <taxon>Streptophyta</taxon>
        <taxon>Embryophyta</taxon>
        <taxon>Tracheophyta</taxon>
        <taxon>Spermatophyta</taxon>
        <taxon>Magnoliopsida</taxon>
        <taxon>eudicotyledons</taxon>
        <taxon>Gunneridae</taxon>
        <taxon>Pentapetalae</taxon>
        <taxon>rosids</taxon>
        <taxon>malvids</taxon>
        <taxon>Sapindales</taxon>
        <taxon>Sapindaceae</taxon>
        <taxon>Hippocastanoideae</taxon>
        <taxon>Acereae</taxon>
        <taxon>Acer</taxon>
    </lineage>
</organism>
<evidence type="ECO:0000313" key="6">
    <source>
        <dbReference type="Proteomes" id="UP001168877"/>
    </source>
</evidence>
<dbReference type="PANTHER" id="PTHR15615:SF91">
    <property type="entry name" value="CYCLIN-P4-1"/>
    <property type="match status" value="1"/>
</dbReference>
<evidence type="ECO:0000256" key="2">
    <source>
        <dbReference type="ARBA" id="ARBA00022618"/>
    </source>
</evidence>
<dbReference type="AlphaFoldDB" id="A0AA39S6C3"/>
<dbReference type="InterPro" id="IPR013922">
    <property type="entry name" value="Cyclin_PHO80-like"/>
</dbReference>
<dbReference type="Gene3D" id="1.25.40.20">
    <property type="entry name" value="Ankyrin repeat-containing domain"/>
    <property type="match status" value="2"/>
</dbReference>
<dbReference type="InterPro" id="IPR036915">
    <property type="entry name" value="Cyclin-like_sf"/>
</dbReference>